<feature type="domain" description="HAMP" evidence="8">
    <location>
        <begin position="150"/>
        <end position="202"/>
    </location>
</feature>
<evidence type="ECO:0000256" key="3">
    <source>
        <dbReference type="ARBA" id="ARBA00029447"/>
    </source>
</evidence>
<dbReference type="GO" id="GO:0004888">
    <property type="term" value="F:transmembrane signaling receptor activity"/>
    <property type="evidence" value="ECO:0007669"/>
    <property type="project" value="InterPro"/>
</dbReference>
<keyword evidence="2" id="KW-0145">Chemotaxis</keyword>
<gene>
    <name evidence="9" type="ORF">DDF65_15125</name>
</gene>
<evidence type="ECO:0000313" key="10">
    <source>
        <dbReference type="Proteomes" id="UP000244913"/>
    </source>
</evidence>
<accession>A0A2T9JII6</accession>
<dbReference type="Gene3D" id="1.10.287.950">
    <property type="entry name" value="Methyl-accepting chemotaxis protein"/>
    <property type="match status" value="1"/>
</dbReference>
<feature type="coiled-coil region" evidence="5">
    <location>
        <begin position="219"/>
        <end position="246"/>
    </location>
</feature>
<reference evidence="9 10" key="1">
    <citation type="submission" date="2018-04" db="EMBL/GenBank/DDBJ databases">
        <title>The genome sequence of Caulobacter sp. 736.</title>
        <authorList>
            <person name="Gao J."/>
            <person name="Sun J."/>
        </authorList>
    </citation>
    <scope>NUCLEOTIDE SEQUENCE [LARGE SCALE GENOMIC DNA]</scope>
    <source>
        <strain evidence="9 10">736</strain>
    </source>
</reference>
<feature type="domain" description="PAC" evidence="7">
    <location>
        <begin position="91"/>
        <end position="143"/>
    </location>
</feature>
<dbReference type="PANTHER" id="PTHR43531:SF11">
    <property type="entry name" value="METHYL-ACCEPTING CHEMOTAXIS PROTEIN 3"/>
    <property type="match status" value="1"/>
</dbReference>
<dbReference type="PROSITE" id="PS50113">
    <property type="entry name" value="PAC"/>
    <property type="match status" value="1"/>
</dbReference>
<comment type="subcellular location">
    <subcellularLocation>
        <location evidence="1">Membrane</location>
    </subcellularLocation>
</comment>
<dbReference type="GO" id="GO:0016020">
    <property type="term" value="C:membrane"/>
    <property type="evidence" value="ECO:0007669"/>
    <property type="project" value="UniProtKB-SubCell"/>
</dbReference>
<dbReference type="InterPro" id="IPR051310">
    <property type="entry name" value="MCP_chemotaxis"/>
</dbReference>
<keyword evidence="4" id="KW-0807">Transducer</keyword>
<feature type="domain" description="Methyl-accepting transducer" evidence="6">
    <location>
        <begin position="207"/>
        <end position="436"/>
    </location>
</feature>
<evidence type="ECO:0000259" key="8">
    <source>
        <dbReference type="PROSITE" id="PS50885"/>
    </source>
</evidence>
<evidence type="ECO:0000256" key="1">
    <source>
        <dbReference type="ARBA" id="ARBA00004370"/>
    </source>
</evidence>
<keyword evidence="5" id="KW-0175">Coiled coil</keyword>
<dbReference type="EMBL" id="QDKP01000043">
    <property type="protein sequence ID" value="PVM79426.1"/>
    <property type="molecule type" value="Genomic_DNA"/>
</dbReference>
<dbReference type="GO" id="GO:0006935">
    <property type="term" value="P:chemotaxis"/>
    <property type="evidence" value="ECO:0007669"/>
    <property type="project" value="UniProtKB-KW"/>
</dbReference>
<dbReference type="SUPFAM" id="SSF55785">
    <property type="entry name" value="PYP-like sensor domain (PAS domain)"/>
    <property type="match status" value="1"/>
</dbReference>
<accession>A0A2T9JB20</accession>
<dbReference type="InterPro" id="IPR004090">
    <property type="entry name" value="Chemotax_Me-accpt_rcpt"/>
</dbReference>
<dbReference type="PROSITE" id="PS50885">
    <property type="entry name" value="HAMP"/>
    <property type="match status" value="1"/>
</dbReference>
<dbReference type="InterPro" id="IPR000700">
    <property type="entry name" value="PAS-assoc_C"/>
</dbReference>
<evidence type="ECO:0000259" key="7">
    <source>
        <dbReference type="PROSITE" id="PS50113"/>
    </source>
</evidence>
<dbReference type="AlphaFoldDB" id="A0A2T9JII6"/>
<dbReference type="Gene3D" id="3.30.450.20">
    <property type="entry name" value="PAS domain"/>
    <property type="match status" value="1"/>
</dbReference>
<comment type="similarity">
    <text evidence="3">Belongs to the methyl-accepting chemotaxis (MCP) protein family.</text>
</comment>
<evidence type="ECO:0000256" key="5">
    <source>
        <dbReference type="SAM" id="Coils"/>
    </source>
</evidence>
<organism evidence="9 10">
    <name type="scientific">Caulobacter radicis</name>
    <dbReference type="NCBI Taxonomy" id="2172650"/>
    <lineage>
        <taxon>Bacteria</taxon>
        <taxon>Pseudomonadati</taxon>
        <taxon>Pseudomonadota</taxon>
        <taxon>Alphaproteobacteria</taxon>
        <taxon>Caulobacterales</taxon>
        <taxon>Caulobacteraceae</taxon>
        <taxon>Caulobacter</taxon>
    </lineage>
</organism>
<dbReference type="Pfam" id="PF00015">
    <property type="entry name" value="MCPsignal"/>
    <property type="match status" value="1"/>
</dbReference>
<dbReference type="SUPFAM" id="SSF58104">
    <property type="entry name" value="Methyl-accepting chemotaxis protein (MCP) signaling domain"/>
    <property type="match status" value="1"/>
</dbReference>
<keyword evidence="10" id="KW-1185">Reference proteome</keyword>
<dbReference type="GO" id="GO:0007165">
    <property type="term" value="P:signal transduction"/>
    <property type="evidence" value="ECO:0007669"/>
    <property type="project" value="UniProtKB-KW"/>
</dbReference>
<evidence type="ECO:0000256" key="2">
    <source>
        <dbReference type="ARBA" id="ARBA00022500"/>
    </source>
</evidence>
<dbReference type="PANTHER" id="PTHR43531">
    <property type="entry name" value="PROTEIN ICFG"/>
    <property type="match status" value="1"/>
</dbReference>
<dbReference type="InterPro" id="IPR003660">
    <property type="entry name" value="HAMP_dom"/>
</dbReference>
<evidence type="ECO:0000313" key="9">
    <source>
        <dbReference type="EMBL" id="PVM79426.1"/>
    </source>
</evidence>
<dbReference type="InterPro" id="IPR013655">
    <property type="entry name" value="PAS_fold_3"/>
</dbReference>
<dbReference type="InterPro" id="IPR000014">
    <property type="entry name" value="PAS"/>
</dbReference>
<sequence>MFGIDGRQARALRERVTELEAIVAAVRRSQAVIEFELDGTIIDANENFLATMGYRLEDIRGRNHSLFVAAEDAASAEYARFWERLRAGEFFADAFRRVGAGGAEVWIQGTYNPVFDAEGKPYKIIKFANDITEARRRQAADLAERDRAEAVQSRVVSTLASCLARLASGDLTTRIEADFSGDFDRIKQDFNSSVNSLAEAMGAIADTTDNLQAGSGEIASAAEDLSRRTEQQAASLEETAAALDQITATVRTSADGARQASLAASHAKSDASASGEVMRNAILAMEAIAQGSGQVGQIVGVIDEIAFQTNLLALNAGVEAARAGEAGRGFAVVAQEVRALAQRSAEAAKEIKSLISTSSQQVTHGVELVTKTGQALSEIVDKVTDIDGLIGAISRSAQEQAASLNQVNAAVNQMDQVTQQNAAMVEEATAAAANIESESRHLARLMSRFETGARTRTTQWSRDLAA</sequence>
<dbReference type="Proteomes" id="UP000244913">
    <property type="component" value="Unassembled WGS sequence"/>
</dbReference>
<protein>
    <submittedName>
        <fullName evidence="9">Chemotaxis protein</fullName>
    </submittedName>
</protein>
<evidence type="ECO:0000259" key="6">
    <source>
        <dbReference type="PROSITE" id="PS50111"/>
    </source>
</evidence>
<dbReference type="PROSITE" id="PS50111">
    <property type="entry name" value="CHEMOTAXIS_TRANSDUC_2"/>
    <property type="match status" value="1"/>
</dbReference>
<proteinExistence type="inferred from homology"/>
<comment type="caution">
    <text evidence="9">The sequence shown here is derived from an EMBL/GenBank/DDBJ whole genome shotgun (WGS) entry which is preliminary data.</text>
</comment>
<dbReference type="FunFam" id="1.10.287.950:FF:000001">
    <property type="entry name" value="Methyl-accepting chemotaxis sensory transducer"/>
    <property type="match status" value="1"/>
</dbReference>
<dbReference type="PRINTS" id="PR00260">
    <property type="entry name" value="CHEMTRNSDUCR"/>
</dbReference>
<name>A0A2T9JII6_9CAUL</name>
<dbReference type="SMART" id="SM00283">
    <property type="entry name" value="MA"/>
    <property type="match status" value="1"/>
</dbReference>
<dbReference type="Pfam" id="PF18947">
    <property type="entry name" value="HAMP_2"/>
    <property type="match status" value="1"/>
</dbReference>
<dbReference type="CDD" id="cd11386">
    <property type="entry name" value="MCP_signal"/>
    <property type="match status" value="1"/>
</dbReference>
<dbReference type="InterPro" id="IPR004089">
    <property type="entry name" value="MCPsignal_dom"/>
</dbReference>
<dbReference type="InterPro" id="IPR035965">
    <property type="entry name" value="PAS-like_dom_sf"/>
</dbReference>
<dbReference type="CDD" id="cd00130">
    <property type="entry name" value="PAS"/>
    <property type="match status" value="1"/>
</dbReference>
<evidence type="ECO:0000256" key="4">
    <source>
        <dbReference type="PROSITE-ProRule" id="PRU00284"/>
    </source>
</evidence>
<dbReference type="NCBIfam" id="TIGR00229">
    <property type="entry name" value="sensory_box"/>
    <property type="match status" value="1"/>
</dbReference>
<dbReference type="Pfam" id="PF08447">
    <property type="entry name" value="PAS_3"/>
    <property type="match status" value="1"/>
</dbReference>